<evidence type="ECO:0000313" key="1">
    <source>
        <dbReference type="EMBL" id="MFB5682652.1"/>
    </source>
</evidence>
<gene>
    <name evidence="1" type="ORF">ACE3NQ_17180</name>
</gene>
<evidence type="ECO:0000313" key="2">
    <source>
        <dbReference type="Proteomes" id="UP001580407"/>
    </source>
</evidence>
<proteinExistence type="predicted"/>
<dbReference type="Proteomes" id="UP001580407">
    <property type="component" value="Unassembled WGS sequence"/>
</dbReference>
<name>A0ABV5BAC6_9BACL</name>
<protein>
    <recommendedName>
        <fullName evidence="3">Butirosin biosynthesis protein H, N-terminal</fullName>
    </recommendedName>
</protein>
<sequence length="313" mass="35388">MYIGNGAYCYANSASMFIRETGEGVPPYLLEVLSGVGLGATLYESGSLFLHNNTADPDVGISKAMSILGYSFIENFSDQEAECPLNELRKVLETSPAILGPLDMGYLTYSPNHRFLLGADHYILAYRMDEHFIYVHDPAGFPHVRLPLEQLQLAWKAEKLPYGRGSYQYWHSLTRIHQPSEDEIYDKAMDFFQHLYKETGKIGATIGAKTGKEAIEAFSEKLQNQEMSEDAAANLKYFVFQLGARRAGDYARFFKEKNPELAKLKMKQSVILGLCHSLTVEENWLELSSVLRDFAVIEEEFESKLLSHQVAKK</sequence>
<organism evidence="1 2">
    <name type="scientific">Paenibacillus terreus</name>
    <dbReference type="NCBI Taxonomy" id="1387834"/>
    <lineage>
        <taxon>Bacteria</taxon>
        <taxon>Bacillati</taxon>
        <taxon>Bacillota</taxon>
        <taxon>Bacilli</taxon>
        <taxon>Bacillales</taxon>
        <taxon>Paenibacillaceae</taxon>
        <taxon>Paenibacillus</taxon>
    </lineage>
</organism>
<dbReference type="RefSeq" id="WP_375526403.1">
    <property type="nucleotide sequence ID" value="NZ_JBHILM010000019.1"/>
</dbReference>
<keyword evidence="2" id="KW-1185">Reference proteome</keyword>
<accession>A0ABV5BAC6</accession>
<reference evidence="1 2" key="1">
    <citation type="submission" date="2024-09" db="EMBL/GenBank/DDBJ databases">
        <authorList>
            <person name="Ruan L."/>
        </authorList>
    </citation>
    <scope>NUCLEOTIDE SEQUENCE [LARGE SCALE GENOMIC DNA]</scope>
    <source>
        <strain evidence="1 2">D33</strain>
    </source>
</reference>
<dbReference type="EMBL" id="JBHILM010000019">
    <property type="protein sequence ID" value="MFB5682652.1"/>
    <property type="molecule type" value="Genomic_DNA"/>
</dbReference>
<evidence type="ECO:0008006" key="3">
    <source>
        <dbReference type="Google" id="ProtNLM"/>
    </source>
</evidence>
<comment type="caution">
    <text evidence="1">The sequence shown here is derived from an EMBL/GenBank/DDBJ whole genome shotgun (WGS) entry which is preliminary data.</text>
</comment>